<dbReference type="AlphaFoldDB" id="A0A438E921"/>
<sequence>MRPRFAPNLPSKTPEASNSTAFFKCSNNQSNSSSPNPNEQQNLDFSQLLKATFPIDAFKLYLKSLSFHIKLSIRPYPTTTIGTYDAMGDPLSPYLFVIAMEALSYLLRRADQMRYLSWTLMWFEAILGLRINLDESELILVGCVENVEALVVELGYKRKGGLGVKCLSSCNKALLCKWSWKFANERKALWNQVIRGKYGKEQGDWCSKEVRGGHGMGLWKAIRRE</sequence>
<comment type="caution">
    <text evidence="1">The sequence shown here is derived from an EMBL/GenBank/DDBJ whole genome shotgun (WGS) entry which is preliminary data.</text>
</comment>
<evidence type="ECO:0000313" key="1">
    <source>
        <dbReference type="EMBL" id="RVW44144.1"/>
    </source>
</evidence>
<dbReference type="Proteomes" id="UP000288805">
    <property type="component" value="Unassembled WGS sequence"/>
</dbReference>
<name>A0A438E921_VITVI</name>
<gene>
    <name evidence="1" type="ORF">CK203_089374</name>
</gene>
<evidence type="ECO:0008006" key="3">
    <source>
        <dbReference type="Google" id="ProtNLM"/>
    </source>
</evidence>
<protein>
    <recommendedName>
        <fullName evidence="3">Reverse transcriptase domain-containing protein</fullName>
    </recommendedName>
</protein>
<evidence type="ECO:0000313" key="2">
    <source>
        <dbReference type="Proteomes" id="UP000288805"/>
    </source>
</evidence>
<reference evidence="1 2" key="1">
    <citation type="journal article" date="2018" name="PLoS Genet.">
        <title>Population sequencing reveals clonal diversity and ancestral inbreeding in the grapevine cultivar Chardonnay.</title>
        <authorList>
            <person name="Roach M.J."/>
            <person name="Johnson D.L."/>
            <person name="Bohlmann J."/>
            <person name="van Vuuren H.J."/>
            <person name="Jones S.J."/>
            <person name="Pretorius I.S."/>
            <person name="Schmidt S.A."/>
            <person name="Borneman A.R."/>
        </authorList>
    </citation>
    <scope>NUCLEOTIDE SEQUENCE [LARGE SCALE GENOMIC DNA]</scope>
    <source>
        <strain evidence="2">cv. Chardonnay</strain>
        <tissue evidence="1">Leaf</tissue>
    </source>
</reference>
<proteinExistence type="predicted"/>
<organism evidence="1 2">
    <name type="scientific">Vitis vinifera</name>
    <name type="common">Grape</name>
    <dbReference type="NCBI Taxonomy" id="29760"/>
    <lineage>
        <taxon>Eukaryota</taxon>
        <taxon>Viridiplantae</taxon>
        <taxon>Streptophyta</taxon>
        <taxon>Embryophyta</taxon>
        <taxon>Tracheophyta</taxon>
        <taxon>Spermatophyta</taxon>
        <taxon>Magnoliopsida</taxon>
        <taxon>eudicotyledons</taxon>
        <taxon>Gunneridae</taxon>
        <taxon>Pentapetalae</taxon>
        <taxon>rosids</taxon>
        <taxon>Vitales</taxon>
        <taxon>Vitaceae</taxon>
        <taxon>Viteae</taxon>
        <taxon>Vitis</taxon>
    </lineage>
</organism>
<accession>A0A438E921</accession>
<dbReference type="EMBL" id="QGNW01001360">
    <property type="protein sequence ID" value="RVW44144.1"/>
    <property type="molecule type" value="Genomic_DNA"/>
</dbReference>